<sequence length="243" mass="25847">MFTKSISLLFSLLALVSIATAIPFNLHFENNNALELNKRATCNADNLLRLLRSQGSLGQALCKNWLSDGSTTSDPVTGGTKTVTVATERPTIAWTKSLVSTKTVYTTLTLAATTNTKSFTVTSTTTVTATQTIVQLKAKVRKDKIEKRATTKSNLLDAFAANPSRLSSACSCILITVTAKPADIPTATVSVTATSPVSVDTTVFVISTVTSTITQSAATVETSVTDTVLKTETAKVYTRVWVQ</sequence>
<feature type="chain" id="PRO_5019235650" evidence="1">
    <location>
        <begin position="22"/>
        <end position="243"/>
    </location>
</feature>
<dbReference type="EMBL" id="SAEB01000009">
    <property type="protein sequence ID" value="RVD83181.1"/>
    <property type="molecule type" value="Genomic_DNA"/>
</dbReference>
<dbReference type="OrthoDB" id="5422580at2759"/>
<comment type="caution">
    <text evidence="2">The sequence shown here is derived from an EMBL/GenBank/DDBJ whole genome shotgun (WGS) entry which is preliminary data.</text>
</comment>
<feature type="signal peptide" evidence="1">
    <location>
        <begin position="1"/>
        <end position="21"/>
    </location>
</feature>
<dbReference type="GeneID" id="93589891"/>
<evidence type="ECO:0000256" key="1">
    <source>
        <dbReference type="SAM" id="SignalP"/>
    </source>
</evidence>
<protein>
    <submittedName>
        <fullName evidence="2">Uncharacterized protein</fullName>
    </submittedName>
</protein>
<dbReference type="RefSeq" id="XP_067488725.1">
    <property type="nucleotide sequence ID" value="XM_067637183.1"/>
</dbReference>
<accession>A0A436ZW38</accession>
<evidence type="ECO:0000313" key="2">
    <source>
        <dbReference type="EMBL" id="RVD83181.1"/>
    </source>
</evidence>
<dbReference type="VEuPathDB" id="FungiDB:DFL_007580"/>
<keyword evidence="1" id="KW-0732">Signal</keyword>
<dbReference type="STRING" id="97331.A0A436ZW38"/>
<evidence type="ECO:0000313" key="3">
    <source>
        <dbReference type="Proteomes" id="UP000283090"/>
    </source>
</evidence>
<dbReference type="AlphaFoldDB" id="A0A436ZW38"/>
<dbReference type="Proteomes" id="UP000283090">
    <property type="component" value="Unassembled WGS sequence"/>
</dbReference>
<reference evidence="2 3" key="1">
    <citation type="submission" date="2019-01" db="EMBL/GenBank/DDBJ databases">
        <title>Intercellular communication is required for trap formation in the nematode-trapping fungus Duddingtonia flagrans.</title>
        <authorList>
            <person name="Youssar L."/>
            <person name="Wernet V."/>
            <person name="Hensel N."/>
            <person name="Hildebrandt H.-G."/>
            <person name="Fischer R."/>
        </authorList>
    </citation>
    <scope>NUCLEOTIDE SEQUENCE [LARGE SCALE GENOMIC DNA]</scope>
    <source>
        <strain evidence="2 3">CBS H-5679</strain>
    </source>
</reference>
<gene>
    <name evidence="2" type="ORF">DFL_007580</name>
</gene>
<keyword evidence="3" id="KW-1185">Reference proteome</keyword>
<proteinExistence type="predicted"/>
<name>A0A436ZW38_ARTFL</name>
<organism evidence="2 3">
    <name type="scientific">Arthrobotrys flagrans</name>
    <name type="common">Nematode-trapping fungus</name>
    <name type="synonym">Trichothecium flagrans</name>
    <dbReference type="NCBI Taxonomy" id="97331"/>
    <lineage>
        <taxon>Eukaryota</taxon>
        <taxon>Fungi</taxon>
        <taxon>Dikarya</taxon>
        <taxon>Ascomycota</taxon>
        <taxon>Pezizomycotina</taxon>
        <taxon>Orbiliomycetes</taxon>
        <taxon>Orbiliales</taxon>
        <taxon>Orbiliaceae</taxon>
        <taxon>Arthrobotrys</taxon>
    </lineage>
</organism>